<dbReference type="Proteomes" id="UP001530377">
    <property type="component" value="Unassembled WGS sequence"/>
</dbReference>
<name>A0ABD3RB09_9STRA</name>
<dbReference type="AlphaFoldDB" id="A0ABD3RB09"/>
<keyword evidence="3" id="KW-1185">Reference proteome</keyword>
<protein>
    <submittedName>
        <fullName evidence="2">Uncharacterized protein</fullName>
    </submittedName>
</protein>
<feature type="compositionally biased region" description="Polar residues" evidence="1">
    <location>
        <begin position="246"/>
        <end position="256"/>
    </location>
</feature>
<reference evidence="2 3" key="1">
    <citation type="submission" date="2024-10" db="EMBL/GenBank/DDBJ databases">
        <title>Updated reference genomes for cyclostephanoid diatoms.</title>
        <authorList>
            <person name="Roberts W.R."/>
            <person name="Alverson A.J."/>
        </authorList>
    </citation>
    <scope>NUCLEOTIDE SEQUENCE [LARGE SCALE GENOMIC DNA]</scope>
    <source>
        <strain evidence="2 3">AJA228-03</strain>
    </source>
</reference>
<organism evidence="2 3">
    <name type="scientific">Cyclostephanos tholiformis</name>
    <dbReference type="NCBI Taxonomy" id="382380"/>
    <lineage>
        <taxon>Eukaryota</taxon>
        <taxon>Sar</taxon>
        <taxon>Stramenopiles</taxon>
        <taxon>Ochrophyta</taxon>
        <taxon>Bacillariophyta</taxon>
        <taxon>Coscinodiscophyceae</taxon>
        <taxon>Thalassiosirophycidae</taxon>
        <taxon>Stephanodiscales</taxon>
        <taxon>Stephanodiscaceae</taxon>
        <taxon>Cyclostephanos</taxon>
    </lineage>
</organism>
<gene>
    <name evidence="2" type="ORF">ACHAXA_001606</name>
</gene>
<accession>A0ABD3RB09</accession>
<feature type="compositionally biased region" description="Basic and acidic residues" evidence="1">
    <location>
        <begin position="371"/>
        <end position="382"/>
    </location>
</feature>
<feature type="compositionally biased region" description="Acidic residues" evidence="1">
    <location>
        <begin position="157"/>
        <end position="173"/>
    </location>
</feature>
<feature type="region of interest" description="Disordered" evidence="1">
    <location>
        <begin position="353"/>
        <end position="383"/>
    </location>
</feature>
<feature type="compositionally biased region" description="Acidic residues" evidence="1">
    <location>
        <begin position="223"/>
        <end position="239"/>
    </location>
</feature>
<feature type="region of interest" description="Disordered" evidence="1">
    <location>
        <begin position="1"/>
        <end position="73"/>
    </location>
</feature>
<feature type="region of interest" description="Disordered" evidence="1">
    <location>
        <begin position="139"/>
        <end position="260"/>
    </location>
</feature>
<sequence>MSQSPTNPSTILPPNHHSGGSGANGLGVPAAFAESGPIAAPSHVPQHAEARSAPDSVTAAPPKAAGKKSESSTSEYKSLAHALIPDLPLLMHGSGDVLPELVDPISVATLARLIENYVASLVSAAVDAHDIFTDGEVVGGNAFLGPPPFRDPRGGEESDEDAVEAAHDDDEETTSTKIGKTTASRPKKKAKIDYWDLPLPPVKNDKEDGDPATNNCLDSGVDSNDDSDDEDDDDDDEPMIEPFRRLSSSSMTNVDSATIPPNHGFAPLDLHTNERIRNFYVAAPTVMDVRSFIYPICHDAYLFQRVKDVLASRRAIMRDVLDPVLLDVMMEEGRNEGRREMVDMYDGVLGRKMNNNDGDKKKGNVAIANKAQDKKKEAKSTSEENIDFTSNIVGAGILDPGVDPSWPGLDSLSRGKLW</sequence>
<comment type="caution">
    <text evidence="2">The sequence shown here is derived from an EMBL/GenBank/DDBJ whole genome shotgun (WGS) entry which is preliminary data.</text>
</comment>
<feature type="compositionally biased region" description="Polar residues" evidence="1">
    <location>
        <begin position="175"/>
        <end position="184"/>
    </location>
</feature>
<proteinExistence type="predicted"/>
<evidence type="ECO:0000256" key="1">
    <source>
        <dbReference type="SAM" id="MobiDB-lite"/>
    </source>
</evidence>
<evidence type="ECO:0000313" key="2">
    <source>
        <dbReference type="EMBL" id="KAL3810185.1"/>
    </source>
</evidence>
<dbReference type="EMBL" id="JALLPB020000347">
    <property type="protein sequence ID" value="KAL3810185.1"/>
    <property type="molecule type" value="Genomic_DNA"/>
</dbReference>
<feature type="compositionally biased region" description="Polar residues" evidence="1">
    <location>
        <begin position="1"/>
        <end position="12"/>
    </location>
</feature>
<evidence type="ECO:0000313" key="3">
    <source>
        <dbReference type="Proteomes" id="UP001530377"/>
    </source>
</evidence>